<comment type="caution">
    <text evidence="1">The sequence shown here is derived from an EMBL/GenBank/DDBJ whole genome shotgun (WGS) entry which is preliminary data.</text>
</comment>
<accession>A0A8X6N335</accession>
<dbReference type="AlphaFoldDB" id="A0A8X6N335"/>
<dbReference type="Proteomes" id="UP000887013">
    <property type="component" value="Unassembled WGS sequence"/>
</dbReference>
<evidence type="ECO:0000313" key="2">
    <source>
        <dbReference type="Proteomes" id="UP000887013"/>
    </source>
</evidence>
<gene>
    <name evidence="1" type="ORF">NPIL_261011</name>
</gene>
<feature type="non-terminal residue" evidence="1">
    <location>
        <position position="1"/>
    </location>
</feature>
<sequence>RRKLQQPAGQQLCLSTVRMRSTVRQVRQQLHLPPEESDLLVESPDCRLEHHILSVMSELSSLETEAQILSQSF</sequence>
<organism evidence="1 2">
    <name type="scientific">Nephila pilipes</name>
    <name type="common">Giant wood spider</name>
    <name type="synonym">Nephila maculata</name>
    <dbReference type="NCBI Taxonomy" id="299642"/>
    <lineage>
        <taxon>Eukaryota</taxon>
        <taxon>Metazoa</taxon>
        <taxon>Ecdysozoa</taxon>
        <taxon>Arthropoda</taxon>
        <taxon>Chelicerata</taxon>
        <taxon>Arachnida</taxon>
        <taxon>Araneae</taxon>
        <taxon>Araneomorphae</taxon>
        <taxon>Entelegynae</taxon>
        <taxon>Araneoidea</taxon>
        <taxon>Nephilidae</taxon>
        <taxon>Nephila</taxon>
    </lineage>
</organism>
<proteinExistence type="predicted"/>
<evidence type="ECO:0000313" key="1">
    <source>
        <dbReference type="EMBL" id="GFS90961.1"/>
    </source>
</evidence>
<reference evidence="1" key="1">
    <citation type="submission" date="2020-08" db="EMBL/GenBank/DDBJ databases">
        <title>Multicomponent nature underlies the extraordinary mechanical properties of spider dragline silk.</title>
        <authorList>
            <person name="Kono N."/>
            <person name="Nakamura H."/>
            <person name="Mori M."/>
            <person name="Yoshida Y."/>
            <person name="Ohtoshi R."/>
            <person name="Malay A.D."/>
            <person name="Moran D.A.P."/>
            <person name="Tomita M."/>
            <person name="Numata K."/>
            <person name="Arakawa K."/>
        </authorList>
    </citation>
    <scope>NUCLEOTIDE SEQUENCE</scope>
</reference>
<keyword evidence="2" id="KW-1185">Reference proteome</keyword>
<protein>
    <submittedName>
        <fullName evidence="1">Uncharacterized protein</fullName>
    </submittedName>
</protein>
<dbReference type="EMBL" id="BMAW01053426">
    <property type="protein sequence ID" value="GFS90961.1"/>
    <property type="molecule type" value="Genomic_DNA"/>
</dbReference>
<name>A0A8X6N335_NEPPI</name>